<evidence type="ECO:0000313" key="13">
    <source>
        <dbReference type="EMBL" id="AMC12070.1"/>
    </source>
</evidence>
<dbReference type="Pfam" id="PF13715">
    <property type="entry name" value="CarbopepD_reg_2"/>
    <property type="match status" value="1"/>
</dbReference>
<dbReference type="InterPro" id="IPR039426">
    <property type="entry name" value="TonB-dep_rcpt-like"/>
</dbReference>
<dbReference type="RefSeq" id="WP_068211081.1">
    <property type="nucleotide sequence ID" value="NZ_CP013355.1"/>
</dbReference>
<evidence type="ECO:0000256" key="6">
    <source>
        <dbReference type="ARBA" id="ARBA00023136"/>
    </source>
</evidence>
<keyword evidence="14" id="KW-1185">Reference proteome</keyword>
<feature type="signal peptide" evidence="10">
    <location>
        <begin position="1"/>
        <end position="21"/>
    </location>
</feature>
<proteinExistence type="inferred from homology"/>
<dbReference type="Gene3D" id="2.170.130.10">
    <property type="entry name" value="TonB-dependent receptor, plug domain"/>
    <property type="match status" value="1"/>
</dbReference>
<dbReference type="GO" id="GO:0009279">
    <property type="term" value="C:cell outer membrane"/>
    <property type="evidence" value="ECO:0007669"/>
    <property type="project" value="UniProtKB-SubCell"/>
</dbReference>
<name>A0A109RP75_9FLAO</name>
<reference evidence="14" key="1">
    <citation type="submission" date="2015-12" db="EMBL/GenBank/DDBJ databases">
        <title>Complete genome sequence of Lutibacter profundus strain LP1.</title>
        <authorList>
            <person name="Wissuwa J."/>
            <person name="Le Moine Bauer S."/>
            <person name="Stokke R."/>
            <person name="Dahle H."/>
            <person name="Steen I.H."/>
        </authorList>
    </citation>
    <scope>NUCLEOTIDE SEQUENCE [LARGE SCALE GENOMIC DNA]</scope>
    <source>
        <strain evidence="14">LP1</strain>
    </source>
</reference>
<dbReference type="Gene3D" id="2.60.40.1120">
    <property type="entry name" value="Carboxypeptidase-like, regulatory domain"/>
    <property type="match status" value="1"/>
</dbReference>
<feature type="domain" description="TonB-dependent receptor plug" evidence="12">
    <location>
        <begin position="111"/>
        <end position="214"/>
    </location>
</feature>
<dbReference type="EMBL" id="CP013355">
    <property type="protein sequence ID" value="AMC12070.1"/>
    <property type="molecule type" value="Genomic_DNA"/>
</dbReference>
<feature type="chain" id="PRO_5007140403" description="TonB-dependent receptor" evidence="10">
    <location>
        <begin position="22"/>
        <end position="756"/>
    </location>
</feature>
<evidence type="ECO:0000256" key="5">
    <source>
        <dbReference type="ARBA" id="ARBA00023077"/>
    </source>
</evidence>
<keyword evidence="3 8" id="KW-1134">Transmembrane beta strand</keyword>
<organism evidence="13 14">
    <name type="scientific">Lutibacter profundi</name>
    <dbReference type="NCBI Taxonomy" id="1622118"/>
    <lineage>
        <taxon>Bacteria</taxon>
        <taxon>Pseudomonadati</taxon>
        <taxon>Bacteroidota</taxon>
        <taxon>Flavobacteriia</taxon>
        <taxon>Flavobacteriales</taxon>
        <taxon>Flavobacteriaceae</taxon>
        <taxon>Lutibacter</taxon>
    </lineage>
</organism>
<dbReference type="GO" id="GO:0044718">
    <property type="term" value="P:siderophore transmembrane transport"/>
    <property type="evidence" value="ECO:0007669"/>
    <property type="project" value="TreeGrafter"/>
</dbReference>
<dbReference type="PANTHER" id="PTHR30069">
    <property type="entry name" value="TONB-DEPENDENT OUTER MEMBRANE RECEPTOR"/>
    <property type="match status" value="1"/>
</dbReference>
<keyword evidence="7 8" id="KW-0998">Cell outer membrane</keyword>
<dbReference type="PANTHER" id="PTHR30069:SF49">
    <property type="entry name" value="OUTER MEMBRANE PROTEIN C"/>
    <property type="match status" value="1"/>
</dbReference>
<dbReference type="PATRIC" id="fig|1622118.3.peg.2607"/>
<keyword evidence="5 9" id="KW-0798">TonB box</keyword>
<dbReference type="Pfam" id="PF07715">
    <property type="entry name" value="Plug"/>
    <property type="match status" value="1"/>
</dbReference>
<gene>
    <name evidence="13" type="ORF">Lupro_12720</name>
</gene>
<evidence type="ECO:0000256" key="10">
    <source>
        <dbReference type="SAM" id="SignalP"/>
    </source>
</evidence>
<dbReference type="InterPro" id="IPR036942">
    <property type="entry name" value="Beta-barrel_TonB_sf"/>
</dbReference>
<keyword evidence="6 8" id="KW-0472">Membrane</keyword>
<dbReference type="SUPFAM" id="SSF56935">
    <property type="entry name" value="Porins"/>
    <property type="match status" value="1"/>
</dbReference>
<dbReference type="InterPro" id="IPR000531">
    <property type="entry name" value="Beta-barrel_TonB"/>
</dbReference>
<dbReference type="Proteomes" id="UP000059672">
    <property type="component" value="Chromosome"/>
</dbReference>
<keyword evidence="10" id="KW-0732">Signal</keyword>
<sequence>MNNKTVYASILLVFVVALSYAQETTIKGKVIDDKTNNYIENAIIKVLKSNKYTISNKNGEFTLNVNEGDQIEVSHISYKTVVVNAQSQLTITLQSVPISLNEIIVSANPLQDISQSVVVNETSKKISQPRSVGGLFRDIKGFGIAKKGAYASEPVFRSFRFEQLNIQYDGGMKVLNACPNRMDPITTHVIPEEIEKIEIVKGPFTVRFGQNFGGIINLVTKTPDRNKLGVHGSIEGGYETNGNNLVSGASVIFVGKKVDLNFNGSYRDFGDYTDGNGIEVPSSFRTTDYSIKVGVNPTDNQRLQFSWRQSFSRDIDHAGLPMDSPYDDSYLTGIDYKINELSEKISSFTVKVFYSYVDHLMTNEGRPTFMMVDAATPVESWTYGGKAELVLSLSDNSKLYTGIDANIIDRKGNRTRIVKMMNGMVLPNPMTFYDKVWQDANLDDIGLFAEGKFKIEDYTTLTTGVRADFIATSLDDPAANFEALYGGAINDKTETNISANISVKYQKNGFQTQLAFGRGVRTASMVERYINHFNVGVDPYEYVGNPNLKPEVNNQIELSFFKNFKNIFIGASFFHSFLEDYITAVVTDIPRVYMPTTPPTVTKQFINVDKASQTGFEFTFNVKASEKISFTSDVSYTRAQNNDFDEPIPQIPPFKANLGAKYESNNYWVLLSSRLVAAQNRISTTFMEEKTPGFGTLDLRFGFEPSRRLSVGAAVLNIFDKAYYEHLNFSYQNSNTLSGRIFEPGRNFTIYIKYKF</sequence>
<evidence type="ECO:0000256" key="9">
    <source>
        <dbReference type="RuleBase" id="RU003357"/>
    </source>
</evidence>
<evidence type="ECO:0000313" key="14">
    <source>
        <dbReference type="Proteomes" id="UP000059672"/>
    </source>
</evidence>
<dbReference type="GO" id="GO:0015344">
    <property type="term" value="F:siderophore uptake transmembrane transporter activity"/>
    <property type="evidence" value="ECO:0007669"/>
    <property type="project" value="TreeGrafter"/>
</dbReference>
<dbReference type="InterPro" id="IPR008969">
    <property type="entry name" value="CarboxyPept-like_regulatory"/>
</dbReference>
<comment type="similarity">
    <text evidence="8 9">Belongs to the TonB-dependent receptor family.</text>
</comment>
<dbReference type="Gene3D" id="2.40.170.20">
    <property type="entry name" value="TonB-dependent receptor, beta-barrel domain"/>
    <property type="match status" value="1"/>
</dbReference>
<dbReference type="SUPFAM" id="SSF49464">
    <property type="entry name" value="Carboxypeptidase regulatory domain-like"/>
    <property type="match status" value="1"/>
</dbReference>
<feature type="domain" description="TonB-dependent receptor-like beta-barrel" evidence="11">
    <location>
        <begin position="293"/>
        <end position="718"/>
    </location>
</feature>
<keyword evidence="2 8" id="KW-0813">Transport</keyword>
<protein>
    <recommendedName>
        <fullName evidence="15">TonB-dependent receptor</fullName>
    </recommendedName>
</protein>
<comment type="subcellular location">
    <subcellularLocation>
        <location evidence="1 8">Cell outer membrane</location>
        <topology evidence="1 8">Multi-pass membrane protein</topology>
    </subcellularLocation>
</comment>
<dbReference type="Pfam" id="PF00593">
    <property type="entry name" value="TonB_dep_Rec_b-barrel"/>
    <property type="match status" value="1"/>
</dbReference>
<dbReference type="InterPro" id="IPR012910">
    <property type="entry name" value="Plug_dom"/>
</dbReference>
<evidence type="ECO:0000256" key="7">
    <source>
        <dbReference type="ARBA" id="ARBA00023237"/>
    </source>
</evidence>
<dbReference type="OrthoDB" id="9759247at2"/>
<reference evidence="13 14" key="2">
    <citation type="journal article" date="2016" name="Int. J. Syst. Evol. Microbiol.">
        <title>Lutibacter profundi sp. nov., isolated from a deep-sea hydrothermal system on the Arctic Mid-Ocean Ridge and emended description of the genus Lutibacter.</title>
        <authorList>
            <person name="Le Moine Bauer S."/>
            <person name="Roalkvam I."/>
            <person name="Steen I.H."/>
            <person name="Dahle H."/>
        </authorList>
    </citation>
    <scope>NUCLEOTIDE SEQUENCE [LARGE SCALE GENOMIC DNA]</scope>
    <source>
        <strain evidence="13 14">LP1</strain>
    </source>
</reference>
<evidence type="ECO:0000256" key="8">
    <source>
        <dbReference type="PROSITE-ProRule" id="PRU01360"/>
    </source>
</evidence>
<evidence type="ECO:0000259" key="12">
    <source>
        <dbReference type="Pfam" id="PF07715"/>
    </source>
</evidence>
<evidence type="ECO:0000256" key="2">
    <source>
        <dbReference type="ARBA" id="ARBA00022448"/>
    </source>
</evidence>
<evidence type="ECO:0000256" key="4">
    <source>
        <dbReference type="ARBA" id="ARBA00022692"/>
    </source>
</evidence>
<evidence type="ECO:0000256" key="1">
    <source>
        <dbReference type="ARBA" id="ARBA00004571"/>
    </source>
</evidence>
<dbReference type="STRING" id="1622118.Lupro_12720"/>
<accession>A0A109RP75</accession>
<dbReference type="AlphaFoldDB" id="A0A109RP75"/>
<keyword evidence="4 8" id="KW-0812">Transmembrane</keyword>
<evidence type="ECO:0008006" key="15">
    <source>
        <dbReference type="Google" id="ProtNLM"/>
    </source>
</evidence>
<dbReference type="PROSITE" id="PS52016">
    <property type="entry name" value="TONB_DEPENDENT_REC_3"/>
    <property type="match status" value="1"/>
</dbReference>
<dbReference type="KEGG" id="lut:Lupro_12720"/>
<evidence type="ECO:0000256" key="3">
    <source>
        <dbReference type="ARBA" id="ARBA00022452"/>
    </source>
</evidence>
<dbReference type="InterPro" id="IPR037066">
    <property type="entry name" value="Plug_dom_sf"/>
</dbReference>
<evidence type="ECO:0000259" key="11">
    <source>
        <dbReference type="Pfam" id="PF00593"/>
    </source>
</evidence>